<dbReference type="Pfam" id="PF04097">
    <property type="entry name" value="Nic96"/>
    <property type="match status" value="1"/>
</dbReference>
<dbReference type="PANTHER" id="PTHR11225">
    <property type="entry name" value="NUCLEAR PORE COMPLEX PROTEIN NUP93 NUCLEOPORIN NUP93 DEAD EYE PROTEIN"/>
    <property type="match status" value="1"/>
</dbReference>
<keyword evidence="14" id="KW-0653">Protein transport</keyword>
<evidence type="ECO:0000256" key="1">
    <source>
        <dbReference type="ARBA" id="ARBA00004496"/>
    </source>
</evidence>
<feature type="domain" description="ZZ-type" evidence="15">
    <location>
        <begin position="73"/>
        <end position="125"/>
    </location>
</feature>
<proteinExistence type="inferred from homology"/>
<dbReference type="GO" id="GO:0005737">
    <property type="term" value="C:cytoplasm"/>
    <property type="evidence" value="ECO:0007669"/>
    <property type="project" value="UniProtKB-SubCell"/>
</dbReference>
<feature type="domain" description="MIB/HERC2" evidence="16">
    <location>
        <begin position="1"/>
        <end position="67"/>
    </location>
</feature>
<dbReference type="PROSITE" id="PS50135">
    <property type="entry name" value="ZF_ZZ_2"/>
    <property type="match status" value="1"/>
</dbReference>
<keyword evidence="14" id="KW-0813">Transport</keyword>
<dbReference type="PROSITE" id="PS51416">
    <property type="entry name" value="MIB_HERC2"/>
    <property type="match status" value="2"/>
</dbReference>
<keyword evidence="14" id="KW-0811">Translocation</keyword>
<name>V5GUP7_ANOGL</name>
<evidence type="ECO:0000256" key="7">
    <source>
        <dbReference type="ARBA" id="ARBA00022737"/>
    </source>
</evidence>
<dbReference type="GO" id="GO:0016973">
    <property type="term" value="P:poly(A)+ mRNA export from nucleus"/>
    <property type="evidence" value="ECO:0007669"/>
    <property type="project" value="TreeGrafter"/>
</dbReference>
<keyword evidence="8 13" id="KW-0863">Zinc-finger</keyword>
<evidence type="ECO:0000256" key="6">
    <source>
        <dbReference type="ARBA" id="ARBA00022723"/>
    </source>
</evidence>
<keyword evidence="5" id="KW-0963">Cytoplasm</keyword>
<dbReference type="EMBL" id="GALX01004533">
    <property type="protein sequence ID" value="JAB63933.1"/>
    <property type="molecule type" value="Transcribed_RNA"/>
</dbReference>
<dbReference type="Pfam" id="PF00569">
    <property type="entry name" value="ZZ"/>
    <property type="match status" value="1"/>
</dbReference>
<dbReference type="Gene3D" id="2.30.30.40">
    <property type="entry name" value="SH3 Domains"/>
    <property type="match status" value="2"/>
</dbReference>
<dbReference type="GO" id="GO:0004842">
    <property type="term" value="F:ubiquitin-protein transferase activity"/>
    <property type="evidence" value="ECO:0007669"/>
    <property type="project" value="InterPro"/>
</dbReference>
<dbReference type="SUPFAM" id="SSF57850">
    <property type="entry name" value="RING/U-box"/>
    <property type="match status" value="1"/>
</dbReference>
<evidence type="ECO:0000259" key="16">
    <source>
        <dbReference type="PROSITE" id="PS51416"/>
    </source>
</evidence>
<dbReference type="SMART" id="SM00291">
    <property type="entry name" value="ZnF_ZZ"/>
    <property type="match status" value="1"/>
</dbReference>
<dbReference type="AlphaFoldDB" id="V5GUP7"/>
<accession>V5GUP7</accession>
<reference evidence="17" key="1">
    <citation type="submission" date="2013-07" db="EMBL/GenBank/DDBJ databases">
        <title>Midgut Transcriptome Profiling of Anoplphora glabripennis, a Lignocellulose Degrading, Wood-Boring Cerambycid.</title>
        <authorList>
            <person name="Scully E.D."/>
            <person name="Hoover K."/>
            <person name="Carlson J.E."/>
            <person name="Tien M."/>
            <person name="Geib S.M."/>
        </authorList>
    </citation>
    <scope>NUCLEOTIDE SEQUENCE</scope>
</reference>
<dbReference type="InterPro" id="IPR043145">
    <property type="entry name" value="Znf_ZZ_sf"/>
</dbReference>
<comment type="pathway">
    <text evidence="3">Protein modification; protein ubiquitination.</text>
</comment>
<dbReference type="PROSITE" id="PS01357">
    <property type="entry name" value="ZF_ZZ_1"/>
    <property type="match status" value="1"/>
</dbReference>
<dbReference type="GO" id="GO:0005643">
    <property type="term" value="C:nuclear pore"/>
    <property type="evidence" value="ECO:0007669"/>
    <property type="project" value="UniProtKB-SubCell"/>
</dbReference>
<comment type="subcellular location">
    <subcellularLocation>
        <location evidence="1">Cytoplasm</location>
    </subcellularLocation>
    <subcellularLocation>
        <location evidence="2 14">Nucleus</location>
        <location evidence="2 14">Nuclear pore complex</location>
    </subcellularLocation>
</comment>
<organism evidence="17">
    <name type="scientific">Anoplophora glabripennis</name>
    <name type="common">Asian longhorn beetle</name>
    <name type="synonym">Anoplophora nobilis</name>
    <dbReference type="NCBI Taxonomy" id="217634"/>
    <lineage>
        <taxon>Eukaryota</taxon>
        <taxon>Metazoa</taxon>
        <taxon>Ecdysozoa</taxon>
        <taxon>Arthropoda</taxon>
        <taxon>Hexapoda</taxon>
        <taxon>Insecta</taxon>
        <taxon>Pterygota</taxon>
        <taxon>Neoptera</taxon>
        <taxon>Endopterygota</taxon>
        <taxon>Coleoptera</taxon>
        <taxon>Polyphaga</taxon>
        <taxon>Cucujiformia</taxon>
        <taxon>Chrysomeloidea</taxon>
        <taxon>Cerambycidae</taxon>
        <taxon>Lamiinae</taxon>
        <taxon>Lamiini</taxon>
        <taxon>Anoplophora</taxon>
    </lineage>
</organism>
<dbReference type="Pfam" id="PF06701">
    <property type="entry name" value="MIB_HERC2"/>
    <property type="match status" value="2"/>
</dbReference>
<evidence type="ECO:0000256" key="8">
    <source>
        <dbReference type="ARBA" id="ARBA00022771"/>
    </source>
</evidence>
<keyword evidence="6" id="KW-0479">Metal-binding</keyword>
<sequence>MLKVGVRVVRGPNWSWGNEDGGEGFAGILREINLTNKTAVVQWDNGNQMQCRVGCLDKYDIRLLDNAQIGINHKSVICDECNSGHIHGMRYKCMNCYDFDLCSLCYHGDKHDLSHSFKRIELPDSRGINLPPRLSFRKCELRGIFKGAEVVRGVDWEWRNQDGGQGKLGIVLDIRGWKHKSDRSTAYVQWLHGNTELYRLGHKGLCDVQFVEASSGGFYYPEHLPVLGQTEEKMEWEQILDFIEIEQVLQLESKAGKAVVVKDDESENWEREKHSTLVQLGSIESVYASKIIEHNSALSRGTTKLDLINEFSNTVCGFRNDEVKEIWEMTKRMAQLPEIPLSKDVLKTRYTKKFIEDLVENGKKFLENSFKNYMTNEINKSISQDSRIDISKVYVLVHTFVGLRFQGEYMGLQDGMIDDRPLWPMVYYCIRVGDLSTAIFCLESSHLAFQEIISILKAKMSTPNDPLIGVLEENVRFSYRSSVRNETDPFKRTVWSLLGGFDELSEVIKTADDYLWFKLNMIHVDVYNQYADLQYMILEEHGELHYDAFNKPLLYFKLLILTGQFEAAIDFLFRTENFKAEGVHIAIALHEINLLALSQDSTLPLISLDSTDPKPARHLNLTLPIKSYVSKFEQSSLNGALHYFFLLRNCTDSEDRNLFEVLVSDLAINTKEYERIFGKVQAGGVKTKGLIDQFKNVDVRVEMVAETLIKKELYEEAIDLYDAVNNMEAALSLMCLMLSKVAHLENQPNSIRSRIQQKATVLEEQLPKDGDKIIPTHLITSFIKLKGLLKFFDLYRAKHYPDALKELINLEILPLRFEELNERVKNMKYLNEDFYRVVPDVLLATMTTLLAQCDTIKKTKNIFLESVADDHLRCIWEQANCIINFAERLPRKITGYVTNRLIQMEVLMHS</sequence>
<dbReference type="InterPro" id="IPR007231">
    <property type="entry name" value="Nucleoporin_int_Nup93/Nic96"/>
</dbReference>
<keyword evidence="11 14" id="KW-0906">Nuclear pore complex</keyword>
<keyword evidence="10" id="KW-0862">Zinc</keyword>
<dbReference type="InterPro" id="IPR000433">
    <property type="entry name" value="Znf_ZZ"/>
</dbReference>
<gene>
    <name evidence="17" type="primary">NUP93</name>
</gene>
<evidence type="ECO:0000256" key="4">
    <source>
        <dbReference type="ARBA" id="ARBA00010186"/>
    </source>
</evidence>
<dbReference type="SUPFAM" id="SSF159034">
    <property type="entry name" value="Mib/herc2 domain-like"/>
    <property type="match status" value="2"/>
</dbReference>
<dbReference type="PANTHER" id="PTHR11225:SF4">
    <property type="entry name" value="NUCLEAR PORE COMPLEX PROTEIN NUP93"/>
    <property type="match status" value="1"/>
</dbReference>
<keyword evidence="7" id="KW-0677">Repeat</keyword>
<evidence type="ECO:0000256" key="14">
    <source>
        <dbReference type="RuleBase" id="RU364035"/>
    </source>
</evidence>
<evidence type="ECO:0000256" key="11">
    <source>
        <dbReference type="ARBA" id="ARBA00023132"/>
    </source>
</evidence>
<evidence type="ECO:0000259" key="15">
    <source>
        <dbReference type="PROSITE" id="PS50135"/>
    </source>
</evidence>
<dbReference type="KEGG" id="agb:108916134"/>
<dbReference type="GO" id="GO:0016567">
    <property type="term" value="P:protein ubiquitination"/>
    <property type="evidence" value="ECO:0007669"/>
    <property type="project" value="UniProtKB-UniPathway"/>
</dbReference>
<evidence type="ECO:0000256" key="13">
    <source>
        <dbReference type="PROSITE-ProRule" id="PRU00228"/>
    </source>
</evidence>
<evidence type="ECO:0000256" key="10">
    <source>
        <dbReference type="ARBA" id="ARBA00022833"/>
    </source>
</evidence>
<dbReference type="FunFam" id="2.30.30.40:FF:000078">
    <property type="entry name" value="Putative e3 ubiquitin-protein ligase mib2"/>
    <property type="match status" value="1"/>
</dbReference>
<dbReference type="GeneID" id="108916134"/>
<evidence type="ECO:0000256" key="9">
    <source>
        <dbReference type="ARBA" id="ARBA00022786"/>
    </source>
</evidence>
<dbReference type="GO" id="GO:0008270">
    <property type="term" value="F:zinc ion binding"/>
    <property type="evidence" value="ECO:0007669"/>
    <property type="project" value="UniProtKB-KW"/>
</dbReference>
<dbReference type="OrthoDB" id="1918363at2759"/>
<keyword evidence="14" id="KW-0509">mRNA transport</keyword>
<dbReference type="UniPathway" id="UPA00143"/>
<evidence type="ECO:0000256" key="3">
    <source>
        <dbReference type="ARBA" id="ARBA00004906"/>
    </source>
</evidence>
<evidence type="ECO:0000256" key="2">
    <source>
        <dbReference type="ARBA" id="ARBA00004567"/>
    </source>
</evidence>
<evidence type="ECO:0000256" key="5">
    <source>
        <dbReference type="ARBA" id="ARBA00022490"/>
    </source>
</evidence>
<keyword evidence="12 14" id="KW-0539">Nucleus</keyword>
<evidence type="ECO:0000256" key="12">
    <source>
        <dbReference type="ARBA" id="ARBA00023242"/>
    </source>
</evidence>
<dbReference type="InterPro" id="IPR037252">
    <property type="entry name" value="Mib_Herc2_sf"/>
</dbReference>
<dbReference type="InterPro" id="IPR010606">
    <property type="entry name" value="Mib_Herc2"/>
</dbReference>
<keyword evidence="9" id="KW-0833">Ubl conjugation pathway</keyword>
<dbReference type="Gene3D" id="3.30.60.90">
    <property type="match status" value="1"/>
</dbReference>
<protein>
    <recommendedName>
        <fullName evidence="14">Nuclear pore protein</fullName>
    </recommendedName>
</protein>
<keyword evidence="14" id="KW-0472">Membrane</keyword>
<feature type="domain" description="MIB/HERC2" evidence="16">
    <location>
        <begin position="136"/>
        <end position="214"/>
    </location>
</feature>
<evidence type="ECO:0000313" key="17">
    <source>
        <dbReference type="EMBL" id="JAB63933.1"/>
    </source>
</evidence>
<comment type="similarity">
    <text evidence="4 14">Belongs to the nucleoporin interacting component (NIC) family.</text>
</comment>
<dbReference type="GO" id="GO:0006606">
    <property type="term" value="P:protein import into nucleus"/>
    <property type="evidence" value="ECO:0007669"/>
    <property type="project" value="TreeGrafter"/>
</dbReference>
<dbReference type="GO" id="GO:0017056">
    <property type="term" value="F:structural constituent of nuclear pore"/>
    <property type="evidence" value="ECO:0007669"/>
    <property type="project" value="InterPro"/>
</dbReference>